<evidence type="ECO:0000256" key="5">
    <source>
        <dbReference type="ARBA" id="ARBA00023187"/>
    </source>
</evidence>
<evidence type="ECO:0000256" key="1">
    <source>
        <dbReference type="ARBA" id="ARBA00004123"/>
    </source>
</evidence>
<evidence type="ECO:0000259" key="9">
    <source>
        <dbReference type="PROSITE" id="PS50102"/>
    </source>
</evidence>
<dbReference type="SMART" id="SM00361">
    <property type="entry name" value="RRM_1"/>
    <property type="match status" value="1"/>
</dbReference>
<evidence type="ECO:0000256" key="2">
    <source>
        <dbReference type="ARBA" id="ARBA00022664"/>
    </source>
</evidence>
<dbReference type="PANTHER" id="PTHR23139">
    <property type="entry name" value="RNA-BINDING PROTEIN"/>
    <property type="match status" value="1"/>
</dbReference>
<gene>
    <name evidence="10" type="primary">U2af50</name>
    <name evidence="10" type="ORF">GZH46_00184</name>
</gene>
<keyword evidence="3" id="KW-0677">Repeat</keyword>
<dbReference type="InterPro" id="IPR003954">
    <property type="entry name" value="RRM_euk-type"/>
</dbReference>
<dbReference type="SMART" id="SM00360">
    <property type="entry name" value="RRM"/>
    <property type="match status" value="3"/>
</dbReference>
<dbReference type="Gene3D" id="3.30.70.330">
    <property type="match status" value="3"/>
</dbReference>
<dbReference type="CDD" id="cd12232">
    <property type="entry name" value="RRM3_U2AF65"/>
    <property type="match status" value="1"/>
</dbReference>
<dbReference type="SUPFAM" id="SSF54928">
    <property type="entry name" value="RNA-binding domain, RBD"/>
    <property type="match status" value="2"/>
</dbReference>
<dbReference type="CDD" id="cd12230">
    <property type="entry name" value="RRM1_U2AF65"/>
    <property type="match status" value="1"/>
</dbReference>
<dbReference type="EMBL" id="JAIFTH010000017">
    <property type="protein sequence ID" value="KAG9511245.1"/>
    <property type="molecule type" value="Genomic_DNA"/>
</dbReference>
<name>A0ABQ7SDA6_9ACAR</name>
<dbReference type="NCBIfam" id="TIGR01642">
    <property type="entry name" value="U2AF_lg"/>
    <property type="match status" value="1"/>
</dbReference>
<evidence type="ECO:0000313" key="10">
    <source>
        <dbReference type="EMBL" id="KAG9511245.1"/>
    </source>
</evidence>
<dbReference type="InterPro" id="IPR035979">
    <property type="entry name" value="RBD_domain_sf"/>
</dbReference>
<comment type="function">
    <text evidence="8">Necessary for the splicing of pre-mRNA.</text>
</comment>
<sequence length="413" mass="44923">MPPVKTSRRRWKSPYWDVPPVGYENITPVEYKALQASGQVPHSVVNPSSQHLQGTPFGRSRGAARRLYIGNIPFGCTDDEMIDFFQQQMASSGFTVGSGNPVIACQINLDKNFAFLEFRSIEETSYAMNLDGVSFKNQALKIRRPHDYQPLPGTEQSTRAPLPPGVISTVVADSPNKIFIGGLPIYLTDEQVKELLTAFGQLRAFNLVKDLTTGASKGYAFCEYVDTSLTDACISGLNGIMLGEKKLVVQRASVGAKSGPLAGTGGNAGSGTGQSTAAGSAAAAALANALMPPVAIQVPGLNTMQVSTPKVLTEVVCFMNMVQPEELEDDNEYEEIVQDIRDECSKFGTVKSLVIPRPKPGEDVPGLGKIFVEFQTVTDAQRAQQNLAGRKFSKRIVVTSFFDRERYERRDLK</sequence>
<feature type="domain" description="RRM" evidence="9">
    <location>
        <begin position="315"/>
        <end position="404"/>
    </location>
</feature>
<dbReference type="CDD" id="cd12231">
    <property type="entry name" value="RRM2_U2AF65"/>
    <property type="match status" value="1"/>
</dbReference>
<comment type="subcellular location">
    <subcellularLocation>
        <location evidence="1 8">Nucleus</location>
    </subcellularLocation>
</comment>
<dbReference type="InterPro" id="IPR000504">
    <property type="entry name" value="RRM_dom"/>
</dbReference>
<keyword evidence="6 8" id="KW-0539">Nucleus</keyword>
<keyword evidence="4 7" id="KW-0694">RNA-binding</keyword>
<comment type="similarity">
    <text evidence="8">Belongs to the splicing factor SR family.</text>
</comment>
<evidence type="ECO:0000256" key="6">
    <source>
        <dbReference type="ARBA" id="ARBA00023242"/>
    </source>
</evidence>
<dbReference type="PROSITE" id="PS50102">
    <property type="entry name" value="RRM"/>
    <property type="match status" value="3"/>
</dbReference>
<protein>
    <recommendedName>
        <fullName evidence="8">Splicing factor U2AF subunit</fullName>
    </recommendedName>
    <alternativeName>
        <fullName evidence="8">U2 snRNP auxiliary factor large subunit</fullName>
    </alternativeName>
</protein>
<reference evidence="10 11" key="1">
    <citation type="submission" date="2020-10" db="EMBL/GenBank/DDBJ databases">
        <authorList>
            <person name="Klimov P.B."/>
            <person name="Dyachkov S.M."/>
            <person name="Chetverikov P.E."/>
        </authorList>
    </citation>
    <scope>NUCLEOTIDE SEQUENCE [LARGE SCALE GENOMIC DNA]</scope>
    <source>
        <strain evidence="10">BMOC 18-1129-001#AD2665</strain>
        <tissue evidence="10">Entire mites</tissue>
    </source>
</reference>
<evidence type="ECO:0000313" key="11">
    <source>
        <dbReference type="Proteomes" id="UP000825002"/>
    </source>
</evidence>
<proteinExistence type="inferred from homology"/>
<keyword evidence="5 8" id="KW-0508">mRNA splicing</keyword>
<keyword evidence="11" id="KW-1185">Reference proteome</keyword>
<keyword evidence="2 8" id="KW-0507">mRNA processing</keyword>
<organism evidence="10 11">
    <name type="scientific">Fragariocoptes setiger</name>
    <dbReference type="NCBI Taxonomy" id="1670756"/>
    <lineage>
        <taxon>Eukaryota</taxon>
        <taxon>Metazoa</taxon>
        <taxon>Ecdysozoa</taxon>
        <taxon>Arthropoda</taxon>
        <taxon>Chelicerata</taxon>
        <taxon>Arachnida</taxon>
        <taxon>Acari</taxon>
        <taxon>Acariformes</taxon>
        <taxon>Trombidiformes</taxon>
        <taxon>Prostigmata</taxon>
        <taxon>Eupodina</taxon>
        <taxon>Eriophyoidea</taxon>
        <taxon>Phytoptidae</taxon>
        <taxon>Fragariocoptes</taxon>
    </lineage>
</organism>
<dbReference type="InterPro" id="IPR006529">
    <property type="entry name" value="U2AF_lg"/>
</dbReference>
<evidence type="ECO:0000256" key="7">
    <source>
        <dbReference type="PROSITE-ProRule" id="PRU00176"/>
    </source>
</evidence>
<comment type="caution">
    <text evidence="10">The sequence shown here is derived from an EMBL/GenBank/DDBJ whole genome shotgun (WGS) entry which is preliminary data.</text>
</comment>
<dbReference type="Proteomes" id="UP000825002">
    <property type="component" value="Unassembled WGS sequence"/>
</dbReference>
<dbReference type="Pfam" id="PF00076">
    <property type="entry name" value="RRM_1"/>
    <property type="match status" value="3"/>
</dbReference>
<dbReference type="InterPro" id="IPR012677">
    <property type="entry name" value="Nucleotide-bd_a/b_plait_sf"/>
</dbReference>
<evidence type="ECO:0000256" key="3">
    <source>
        <dbReference type="ARBA" id="ARBA00022737"/>
    </source>
</evidence>
<accession>A0ABQ7SDA6</accession>
<evidence type="ECO:0000256" key="8">
    <source>
        <dbReference type="RuleBase" id="RU364135"/>
    </source>
</evidence>
<feature type="domain" description="RRM" evidence="9">
    <location>
        <begin position="176"/>
        <end position="254"/>
    </location>
</feature>
<evidence type="ECO:0000256" key="4">
    <source>
        <dbReference type="ARBA" id="ARBA00022884"/>
    </source>
</evidence>
<feature type="domain" description="RRM" evidence="9">
    <location>
        <begin position="65"/>
        <end position="147"/>
    </location>
</feature>